<dbReference type="Pfam" id="PF09674">
    <property type="entry name" value="DUF2400"/>
    <property type="match status" value="1"/>
</dbReference>
<name>H7EK74_9SPIR</name>
<dbReference type="eggNOG" id="COG0177">
    <property type="taxonomic scope" value="Bacteria"/>
</dbReference>
<accession>H7EK74</accession>
<sequence length="255" mass="29001">MTEEMIEKLRALADKYETKEFIVGDPSSFMHRYGDAREKETAAFIAANLAFGRREQILSHVEKILAETGSSPSGWITGGGYKEFFGESGKSFYRTYTNGAMVLFFGTLEKILSEEETPGEFFRKKWESSGKNGHLHEIIAREFPEECTLVPHTKESAAKKLNMMLRWFVRTDSPVDIGTWKWFDRKNLLMPLDTHVMQESTRLSLIKPARSGKVRAATLATAEELTETLREAFPDDPVRGDFALFGLGVDEEKKR</sequence>
<organism evidence="1 2">
    <name type="scientific">Treponema saccharophilum DSM 2985</name>
    <dbReference type="NCBI Taxonomy" id="907348"/>
    <lineage>
        <taxon>Bacteria</taxon>
        <taxon>Pseudomonadati</taxon>
        <taxon>Spirochaetota</taxon>
        <taxon>Spirochaetia</taxon>
        <taxon>Spirochaetales</taxon>
        <taxon>Treponemataceae</taxon>
        <taxon>Treponema</taxon>
    </lineage>
</organism>
<dbReference type="STRING" id="907348.TresaDRAFT_1713"/>
<dbReference type="OrthoDB" id="9773332at2"/>
<evidence type="ECO:0008006" key="3">
    <source>
        <dbReference type="Google" id="ProtNLM"/>
    </source>
</evidence>
<evidence type="ECO:0000313" key="2">
    <source>
        <dbReference type="Proteomes" id="UP000003571"/>
    </source>
</evidence>
<comment type="caution">
    <text evidence="1">The sequence shown here is derived from an EMBL/GenBank/DDBJ whole genome shotgun (WGS) entry which is preliminary data.</text>
</comment>
<dbReference type="AlphaFoldDB" id="H7EK74"/>
<dbReference type="NCBIfam" id="TIGR02757">
    <property type="entry name" value="TIGR02757 family protein"/>
    <property type="match status" value="1"/>
</dbReference>
<keyword evidence="2" id="KW-1185">Reference proteome</keyword>
<dbReference type="Proteomes" id="UP000003571">
    <property type="component" value="Unassembled WGS sequence"/>
</dbReference>
<dbReference type="InterPro" id="IPR014127">
    <property type="entry name" value="CHP02757"/>
</dbReference>
<dbReference type="PATRIC" id="fig|907348.3.peg.1281"/>
<proteinExistence type="predicted"/>
<reference evidence="1 2" key="1">
    <citation type="submission" date="2011-09" db="EMBL/GenBank/DDBJ databases">
        <title>The draft genome of Treponema saccharophilum DSM 2985.</title>
        <authorList>
            <consortium name="US DOE Joint Genome Institute (JGI-PGF)"/>
            <person name="Lucas S."/>
            <person name="Copeland A."/>
            <person name="Lapidus A."/>
            <person name="Glavina del Rio T."/>
            <person name="Dalin E."/>
            <person name="Tice H."/>
            <person name="Bruce D."/>
            <person name="Goodwin L."/>
            <person name="Pitluck S."/>
            <person name="Peters L."/>
            <person name="Kyrpides N."/>
            <person name="Mavromatis K."/>
            <person name="Ivanova N."/>
            <person name="Markowitz V."/>
            <person name="Cheng J.-F."/>
            <person name="Hugenholtz P."/>
            <person name="Woyke T."/>
            <person name="Wu D."/>
            <person name="Gronow S."/>
            <person name="Wellnitz S."/>
            <person name="Brambilla E."/>
            <person name="Klenk H.-P."/>
            <person name="Eisen J.A."/>
        </authorList>
    </citation>
    <scope>NUCLEOTIDE SEQUENCE [LARGE SCALE GENOMIC DNA]</scope>
    <source>
        <strain evidence="1 2">DSM 2985</strain>
    </source>
</reference>
<gene>
    <name evidence="1" type="ORF">TresaDRAFT_1713</name>
</gene>
<protein>
    <recommendedName>
        <fullName evidence="3">TIGR02757 family protein</fullName>
    </recommendedName>
</protein>
<evidence type="ECO:0000313" key="1">
    <source>
        <dbReference type="EMBL" id="EIC01961.1"/>
    </source>
</evidence>
<dbReference type="EMBL" id="AGRW01000044">
    <property type="protein sequence ID" value="EIC01961.1"/>
    <property type="molecule type" value="Genomic_DNA"/>
</dbReference>
<dbReference type="RefSeq" id="WP_002703900.1">
    <property type="nucleotide sequence ID" value="NZ_AGRW01000044.1"/>
</dbReference>